<evidence type="ECO:0008006" key="4">
    <source>
        <dbReference type="Google" id="ProtNLM"/>
    </source>
</evidence>
<dbReference type="Proteomes" id="UP000241655">
    <property type="component" value="Segment"/>
</dbReference>
<feature type="transmembrane region" description="Helical" evidence="1">
    <location>
        <begin position="81"/>
        <end position="100"/>
    </location>
</feature>
<feature type="transmembrane region" description="Helical" evidence="1">
    <location>
        <begin position="6"/>
        <end position="26"/>
    </location>
</feature>
<organism evidence="2 3">
    <name type="scientific">Mycobacterium phage Baloo</name>
    <dbReference type="NCBI Taxonomy" id="2099645"/>
    <lineage>
        <taxon>Viruses</taxon>
        <taxon>Duplodnaviria</taxon>
        <taxon>Heunggongvirae</taxon>
        <taxon>Uroviricota</taxon>
        <taxon>Caudoviricetes</taxon>
        <taxon>Bclasvirinae</taxon>
        <taxon>Pipefishvirus</taxon>
        <taxon>Pipefishvirus athena</taxon>
    </lineage>
</organism>
<protein>
    <recommendedName>
        <fullName evidence="4">DUF1360 domain-containing protein</fullName>
    </recommendedName>
</protein>
<keyword evidence="1" id="KW-0812">Transmembrane</keyword>
<evidence type="ECO:0000313" key="2">
    <source>
        <dbReference type="EMBL" id="AVJ49016.1"/>
    </source>
</evidence>
<feature type="transmembrane region" description="Helical" evidence="1">
    <location>
        <begin position="47"/>
        <end position="69"/>
    </location>
</feature>
<keyword evidence="1" id="KW-0472">Membrane</keyword>
<proteinExistence type="predicted"/>
<sequence length="111" mass="12364">MADLGEHVLVGIVYVLAVMRITRLINWDAVLDRPRAALIRFTRGNPTVVYFLTCPWCVGFWLTLATAWLPLYASDHAVVRYLGVALAASMLIGLFAPLSADDDLEMEEDKP</sequence>
<accession>A0A2P1CCP5</accession>
<name>A0A2P1CCP5_9CAUD</name>
<gene>
    <name evidence="2" type="primary">10</name>
    <name evidence="2" type="ORF">PBI_BALOO_10</name>
</gene>
<reference evidence="2 3" key="1">
    <citation type="submission" date="2018-02" db="EMBL/GenBank/DDBJ databases">
        <authorList>
            <person name="Ng W.L."/>
            <person name="Stoner T.H."/>
            <person name="Russell D.A."/>
            <person name="Garlena R.A."/>
            <person name="Stoner T.H."/>
            <person name="Pope W.H."/>
            <person name="Jacobs-Sera D."/>
            <person name="Hatfull G.F."/>
        </authorList>
    </citation>
    <scope>NUCLEOTIDE SEQUENCE [LARGE SCALE GENOMIC DNA]</scope>
</reference>
<evidence type="ECO:0000256" key="1">
    <source>
        <dbReference type="SAM" id="Phobius"/>
    </source>
</evidence>
<keyword evidence="1" id="KW-1133">Transmembrane helix</keyword>
<evidence type="ECO:0000313" key="3">
    <source>
        <dbReference type="Proteomes" id="UP000241655"/>
    </source>
</evidence>
<dbReference type="EMBL" id="MG920059">
    <property type="protein sequence ID" value="AVJ49016.1"/>
    <property type="molecule type" value="Genomic_DNA"/>
</dbReference>